<name>A0ACB7SRP3_HYAAI</name>
<dbReference type="Proteomes" id="UP000821845">
    <property type="component" value="Chromosome 2"/>
</dbReference>
<comment type="caution">
    <text evidence="1">The sequence shown here is derived from an EMBL/GenBank/DDBJ whole genome shotgun (WGS) entry which is preliminary data.</text>
</comment>
<accession>A0ACB7SRP3</accession>
<evidence type="ECO:0000313" key="2">
    <source>
        <dbReference type="Proteomes" id="UP000821845"/>
    </source>
</evidence>
<dbReference type="EMBL" id="CM023482">
    <property type="protein sequence ID" value="KAH6937817.1"/>
    <property type="molecule type" value="Genomic_DNA"/>
</dbReference>
<organism evidence="1 2">
    <name type="scientific">Hyalomma asiaticum</name>
    <name type="common">Tick</name>
    <dbReference type="NCBI Taxonomy" id="266040"/>
    <lineage>
        <taxon>Eukaryota</taxon>
        <taxon>Metazoa</taxon>
        <taxon>Ecdysozoa</taxon>
        <taxon>Arthropoda</taxon>
        <taxon>Chelicerata</taxon>
        <taxon>Arachnida</taxon>
        <taxon>Acari</taxon>
        <taxon>Parasitiformes</taxon>
        <taxon>Ixodida</taxon>
        <taxon>Ixodoidea</taxon>
        <taxon>Ixodidae</taxon>
        <taxon>Hyalomminae</taxon>
        <taxon>Hyalomma</taxon>
    </lineage>
</organism>
<sequence>MDADVGGRIVVFGVPAVRARTPGRFHFTFFLFPLATAHNVKRTLCTISADVLLAPRGFGSRLRRSRHLRQQAPAAAVEREPTRAAAGAAGGGCAAARARLCQSLRPAHACPVGEAEDGREGRDARPEERAFLLPPRRRAACSLAFARWATARRRFSCRLSLSHPLQPKSSAPPEAPDDGAVQVALASPEKKKKRKRIIISTRGKATRGHDGHVIASPPKKFTREPSPRSSGESIKEMSERAARILPVARSVERFRHILEKLSSPRNRLASAALALAVAPWPCD</sequence>
<gene>
    <name evidence="1" type="ORF">HPB50_004198</name>
</gene>
<keyword evidence="2" id="KW-1185">Reference proteome</keyword>
<evidence type="ECO:0000313" key="1">
    <source>
        <dbReference type="EMBL" id="KAH6937817.1"/>
    </source>
</evidence>
<proteinExistence type="predicted"/>
<protein>
    <submittedName>
        <fullName evidence="1">Uncharacterized protein</fullName>
    </submittedName>
</protein>
<reference evidence="1" key="1">
    <citation type="submission" date="2020-05" db="EMBL/GenBank/DDBJ databases">
        <title>Large-scale comparative analyses of tick genomes elucidate their genetic diversity and vector capacities.</title>
        <authorList>
            <person name="Jia N."/>
            <person name="Wang J."/>
            <person name="Shi W."/>
            <person name="Du L."/>
            <person name="Sun Y."/>
            <person name="Zhan W."/>
            <person name="Jiang J."/>
            <person name="Wang Q."/>
            <person name="Zhang B."/>
            <person name="Ji P."/>
            <person name="Sakyi L.B."/>
            <person name="Cui X."/>
            <person name="Yuan T."/>
            <person name="Jiang B."/>
            <person name="Yang W."/>
            <person name="Lam T.T.-Y."/>
            <person name="Chang Q."/>
            <person name="Ding S."/>
            <person name="Wang X."/>
            <person name="Zhu J."/>
            <person name="Ruan X."/>
            <person name="Zhao L."/>
            <person name="Wei J."/>
            <person name="Que T."/>
            <person name="Du C."/>
            <person name="Cheng J."/>
            <person name="Dai P."/>
            <person name="Han X."/>
            <person name="Huang E."/>
            <person name="Gao Y."/>
            <person name="Liu J."/>
            <person name="Shao H."/>
            <person name="Ye R."/>
            <person name="Li L."/>
            <person name="Wei W."/>
            <person name="Wang X."/>
            <person name="Wang C."/>
            <person name="Yang T."/>
            <person name="Huo Q."/>
            <person name="Li W."/>
            <person name="Guo W."/>
            <person name="Chen H."/>
            <person name="Zhou L."/>
            <person name="Ni X."/>
            <person name="Tian J."/>
            <person name="Zhou Y."/>
            <person name="Sheng Y."/>
            <person name="Liu T."/>
            <person name="Pan Y."/>
            <person name="Xia L."/>
            <person name="Li J."/>
            <person name="Zhao F."/>
            <person name="Cao W."/>
        </authorList>
    </citation>
    <scope>NUCLEOTIDE SEQUENCE</scope>
    <source>
        <strain evidence="1">Hyas-2018</strain>
    </source>
</reference>